<evidence type="ECO:0000313" key="4">
    <source>
        <dbReference type="EMBL" id="OGC63572.1"/>
    </source>
</evidence>
<evidence type="ECO:0000256" key="3">
    <source>
        <dbReference type="ARBA" id="ARBA00023180"/>
    </source>
</evidence>
<dbReference type="AlphaFoldDB" id="A0A1F4W2C7"/>
<name>A0A1F4W2C7_UNCKA</name>
<accession>A0A1F4W2C7</accession>
<dbReference type="InterPro" id="IPR000413">
    <property type="entry name" value="Integrin_alpha"/>
</dbReference>
<organism evidence="4 5">
    <name type="scientific">candidate division WWE3 bacterium RIFOXYA2_FULL_46_9</name>
    <dbReference type="NCBI Taxonomy" id="1802636"/>
    <lineage>
        <taxon>Bacteria</taxon>
        <taxon>Katanobacteria</taxon>
    </lineage>
</organism>
<evidence type="ECO:0008006" key="6">
    <source>
        <dbReference type="Google" id="ProtNLM"/>
    </source>
</evidence>
<dbReference type="InterPro" id="IPR028994">
    <property type="entry name" value="Integrin_alpha_N"/>
</dbReference>
<dbReference type="Pfam" id="PF13517">
    <property type="entry name" value="FG-GAP_3"/>
    <property type="match status" value="1"/>
</dbReference>
<dbReference type="GO" id="GO:0007160">
    <property type="term" value="P:cell-matrix adhesion"/>
    <property type="evidence" value="ECO:0007669"/>
    <property type="project" value="TreeGrafter"/>
</dbReference>
<dbReference type="GO" id="GO:0098609">
    <property type="term" value="P:cell-cell adhesion"/>
    <property type="evidence" value="ECO:0007669"/>
    <property type="project" value="TreeGrafter"/>
</dbReference>
<dbReference type="GO" id="GO:0005178">
    <property type="term" value="F:integrin binding"/>
    <property type="evidence" value="ECO:0007669"/>
    <property type="project" value="TreeGrafter"/>
</dbReference>
<dbReference type="GO" id="GO:0009897">
    <property type="term" value="C:external side of plasma membrane"/>
    <property type="evidence" value="ECO:0007669"/>
    <property type="project" value="TreeGrafter"/>
</dbReference>
<dbReference type="InterPro" id="IPR013519">
    <property type="entry name" value="Int_alpha_beta-p"/>
</dbReference>
<dbReference type="GO" id="GO:0007229">
    <property type="term" value="P:integrin-mediated signaling pathway"/>
    <property type="evidence" value="ECO:0007669"/>
    <property type="project" value="TreeGrafter"/>
</dbReference>
<dbReference type="SMART" id="SM00191">
    <property type="entry name" value="Int_alpha"/>
    <property type="match status" value="6"/>
</dbReference>
<dbReference type="Pfam" id="PF01839">
    <property type="entry name" value="FG-GAP"/>
    <property type="match status" value="4"/>
</dbReference>
<dbReference type="SUPFAM" id="SSF69318">
    <property type="entry name" value="Integrin alpha N-terminal domain"/>
    <property type="match status" value="2"/>
</dbReference>
<evidence type="ECO:0000256" key="1">
    <source>
        <dbReference type="ARBA" id="ARBA00022729"/>
    </source>
</evidence>
<dbReference type="Gene3D" id="2.130.10.130">
    <property type="entry name" value="Integrin alpha, N-terminal"/>
    <property type="match status" value="4"/>
</dbReference>
<dbReference type="GO" id="GO:0033627">
    <property type="term" value="P:cell adhesion mediated by integrin"/>
    <property type="evidence" value="ECO:0007669"/>
    <property type="project" value="TreeGrafter"/>
</dbReference>
<evidence type="ECO:0000256" key="2">
    <source>
        <dbReference type="ARBA" id="ARBA00022737"/>
    </source>
</evidence>
<dbReference type="EMBL" id="MEVT01000005">
    <property type="protein sequence ID" value="OGC63572.1"/>
    <property type="molecule type" value="Genomic_DNA"/>
</dbReference>
<keyword evidence="2" id="KW-0677">Repeat</keyword>
<gene>
    <name evidence="4" type="ORF">A2264_04330</name>
</gene>
<keyword evidence="3" id="KW-0325">Glycoprotein</keyword>
<dbReference type="PROSITE" id="PS51470">
    <property type="entry name" value="FG_GAP"/>
    <property type="match status" value="5"/>
</dbReference>
<dbReference type="PRINTS" id="PR01185">
    <property type="entry name" value="INTEGRINA"/>
</dbReference>
<reference evidence="4 5" key="1">
    <citation type="journal article" date="2016" name="Nat. Commun.">
        <title>Thousands of microbial genomes shed light on interconnected biogeochemical processes in an aquifer system.</title>
        <authorList>
            <person name="Anantharaman K."/>
            <person name="Brown C.T."/>
            <person name="Hug L.A."/>
            <person name="Sharon I."/>
            <person name="Castelle C.J."/>
            <person name="Probst A.J."/>
            <person name="Thomas B.C."/>
            <person name="Singh A."/>
            <person name="Wilkins M.J."/>
            <person name="Karaoz U."/>
            <person name="Brodie E.L."/>
            <person name="Williams K.H."/>
            <person name="Hubbard S.S."/>
            <person name="Banfield J.F."/>
        </authorList>
    </citation>
    <scope>NUCLEOTIDE SEQUENCE [LARGE SCALE GENOMIC DNA]</scope>
</reference>
<dbReference type="PANTHER" id="PTHR23220:SF134">
    <property type="entry name" value="INTEGRIN ALPHA-2 DOMAIN-CONTAINING PROTEIN"/>
    <property type="match status" value="1"/>
</dbReference>
<evidence type="ECO:0000313" key="5">
    <source>
        <dbReference type="Proteomes" id="UP000176614"/>
    </source>
</evidence>
<proteinExistence type="predicted"/>
<sequence>MPYLNRLYFYLVLVVLSVYLLPVSASTKKHFYNNGDVLSTVEINNTTENGPVTVANDYYGIATANIGDLDGDGIQDLAVAAMRESSQGSLKGAVYIHYLNRDGSVKGTVKIDDSTTNGPVLTNEDYYGQGITGIGDLDGDGTLDLAVGAIGDDNGGSSRGAVHIHFMNRNGSIKSTVEINDSTTNGPDLTDSDNYGSSTDNIGDLDGDGINDLVVGAAGDDNGGSGKGAVHIHFMNQNGSIKSTVEINDSTEDGPVLTAGDFYGRSVANIGDLDGDGIQDLAVGTIYSDSGGQDRGTIYIHFLNRNGSVKSTVKIDGSTTKGPVLNDIDYYGISITSIGDLDMDGIQEIAVGAYGDDNGGNARGTVHIHFMNRNGSIKNTMEINTNTPNGPLLSTGDMLGYGISSIGDLNNDGIRDLVVGATGDDAGGSNKGAVHILFMKPYYTLTFLKDTSCKDREPEETTWIQLEPKDNGMNLTWTQYDSQHVRIRIDDGTGNYPWEMSKASNDGHEFLPNVASWQKIKLRGVNGCREGEFSEEVSYASYPTGWYNSQ</sequence>
<keyword evidence="1" id="KW-0732">Signal</keyword>
<dbReference type="InterPro" id="IPR013517">
    <property type="entry name" value="FG-GAP"/>
</dbReference>
<dbReference type="PANTHER" id="PTHR23220">
    <property type="entry name" value="INTEGRIN ALPHA"/>
    <property type="match status" value="1"/>
</dbReference>
<dbReference type="GO" id="GO:0008305">
    <property type="term" value="C:integrin complex"/>
    <property type="evidence" value="ECO:0007669"/>
    <property type="project" value="InterPro"/>
</dbReference>
<dbReference type="Proteomes" id="UP000176614">
    <property type="component" value="Unassembled WGS sequence"/>
</dbReference>
<comment type="caution">
    <text evidence="4">The sequence shown here is derived from an EMBL/GenBank/DDBJ whole genome shotgun (WGS) entry which is preliminary data.</text>
</comment>
<protein>
    <recommendedName>
        <fullName evidence="6">FG-GAP repeat protein</fullName>
    </recommendedName>
</protein>